<evidence type="ECO:0000259" key="12">
    <source>
        <dbReference type="PROSITE" id="PS51192"/>
    </source>
</evidence>
<evidence type="ECO:0000313" key="15">
    <source>
        <dbReference type="EMBL" id="RXK34922.1"/>
    </source>
</evidence>
<dbReference type="Proteomes" id="UP000289152">
    <property type="component" value="Unassembled WGS sequence"/>
</dbReference>
<dbReference type="InterPro" id="IPR014014">
    <property type="entry name" value="RNA_helicase_DEAD_Q_motif"/>
</dbReference>
<feature type="compositionally biased region" description="Low complexity" evidence="11">
    <location>
        <begin position="62"/>
        <end position="72"/>
    </location>
</feature>
<evidence type="ECO:0000313" key="16">
    <source>
        <dbReference type="Proteomes" id="UP000289152"/>
    </source>
</evidence>
<dbReference type="GO" id="GO:0016787">
    <property type="term" value="F:hydrolase activity"/>
    <property type="evidence" value="ECO:0007669"/>
    <property type="project" value="UniProtKB-KW"/>
</dbReference>
<comment type="subcellular location">
    <subcellularLocation>
        <location evidence="1">Nucleus</location>
    </subcellularLocation>
</comment>
<dbReference type="PROSITE" id="PS51192">
    <property type="entry name" value="HELICASE_ATP_BIND_1"/>
    <property type="match status" value="1"/>
</dbReference>
<dbReference type="InterPro" id="IPR027417">
    <property type="entry name" value="P-loop_NTPase"/>
</dbReference>
<evidence type="ECO:0000256" key="2">
    <source>
        <dbReference type="ARBA" id="ARBA00022517"/>
    </source>
</evidence>
<gene>
    <name evidence="15" type="ORF">M231_07827</name>
</gene>
<feature type="short sequence motif" description="Q motif" evidence="9">
    <location>
        <begin position="148"/>
        <end position="176"/>
    </location>
</feature>
<dbReference type="GO" id="GO:0042254">
    <property type="term" value="P:ribosome biogenesis"/>
    <property type="evidence" value="ECO:0007669"/>
    <property type="project" value="UniProtKB-KW"/>
</dbReference>
<dbReference type="CDD" id="cd18787">
    <property type="entry name" value="SF2_C_DEAD"/>
    <property type="match status" value="1"/>
</dbReference>
<keyword evidence="8" id="KW-0539">Nucleus</keyword>
<dbReference type="GO" id="GO:0005829">
    <property type="term" value="C:cytosol"/>
    <property type="evidence" value="ECO:0007669"/>
    <property type="project" value="TreeGrafter"/>
</dbReference>
<accession>A0A4Q1B8F6</accession>
<feature type="domain" description="Helicase ATP-binding" evidence="12">
    <location>
        <begin position="179"/>
        <end position="352"/>
    </location>
</feature>
<evidence type="ECO:0000256" key="3">
    <source>
        <dbReference type="ARBA" id="ARBA00022741"/>
    </source>
</evidence>
<feature type="region of interest" description="Disordered" evidence="11">
    <location>
        <begin position="584"/>
        <end position="612"/>
    </location>
</feature>
<name>A0A4Q1B8F6_TREME</name>
<feature type="compositionally biased region" description="Acidic residues" evidence="11">
    <location>
        <begin position="51"/>
        <end position="61"/>
    </location>
</feature>
<dbReference type="GO" id="GO:0005634">
    <property type="term" value="C:nucleus"/>
    <property type="evidence" value="ECO:0007669"/>
    <property type="project" value="UniProtKB-SubCell"/>
</dbReference>
<evidence type="ECO:0000256" key="8">
    <source>
        <dbReference type="ARBA" id="ARBA00023242"/>
    </source>
</evidence>
<dbReference type="InterPro" id="IPR014001">
    <property type="entry name" value="Helicase_ATP-bd"/>
</dbReference>
<feature type="compositionally biased region" description="Low complexity" evidence="11">
    <location>
        <begin position="96"/>
        <end position="105"/>
    </location>
</feature>
<dbReference type="SMART" id="SM00487">
    <property type="entry name" value="DEXDc"/>
    <property type="match status" value="1"/>
</dbReference>
<dbReference type="STRING" id="5217.A0A4Q1B8F6"/>
<evidence type="ECO:0000256" key="6">
    <source>
        <dbReference type="ARBA" id="ARBA00022840"/>
    </source>
</evidence>
<dbReference type="SMART" id="SM00490">
    <property type="entry name" value="HELICc"/>
    <property type="match status" value="1"/>
</dbReference>
<evidence type="ECO:0000256" key="10">
    <source>
        <dbReference type="RuleBase" id="RU000492"/>
    </source>
</evidence>
<dbReference type="GO" id="GO:0003723">
    <property type="term" value="F:RNA binding"/>
    <property type="evidence" value="ECO:0007669"/>
    <property type="project" value="UniProtKB-KW"/>
</dbReference>
<evidence type="ECO:0000259" key="13">
    <source>
        <dbReference type="PROSITE" id="PS51194"/>
    </source>
</evidence>
<dbReference type="GO" id="GO:0003724">
    <property type="term" value="F:RNA helicase activity"/>
    <property type="evidence" value="ECO:0007669"/>
    <property type="project" value="InterPro"/>
</dbReference>
<feature type="compositionally biased region" description="Basic residues" evidence="11">
    <location>
        <begin position="598"/>
        <end position="612"/>
    </location>
</feature>
<dbReference type="Pfam" id="PF00271">
    <property type="entry name" value="Helicase_C"/>
    <property type="match status" value="1"/>
</dbReference>
<dbReference type="Pfam" id="PF00270">
    <property type="entry name" value="DEAD"/>
    <property type="match status" value="1"/>
</dbReference>
<dbReference type="VEuPathDB" id="FungiDB:TREMEDRAFT_71341"/>
<protein>
    <submittedName>
        <fullName evidence="15">ATP-dependent RNA helicase DBP8</fullName>
    </submittedName>
</protein>
<keyword evidence="6 10" id="KW-0067">ATP-binding</keyword>
<dbReference type="PROSITE" id="PS51195">
    <property type="entry name" value="Q_MOTIF"/>
    <property type="match status" value="1"/>
</dbReference>
<dbReference type="OrthoDB" id="10261904at2759"/>
<dbReference type="InterPro" id="IPR001650">
    <property type="entry name" value="Helicase_C-like"/>
</dbReference>
<dbReference type="PANTHER" id="PTHR47959:SF24">
    <property type="entry name" value="ATP-DEPENDENT RNA HELICASE"/>
    <property type="match status" value="1"/>
</dbReference>
<comment type="caution">
    <text evidence="15">The sequence shown here is derived from an EMBL/GenBank/DDBJ whole genome shotgun (WGS) entry which is preliminary data.</text>
</comment>
<dbReference type="Gene3D" id="3.40.50.300">
    <property type="entry name" value="P-loop containing nucleotide triphosphate hydrolases"/>
    <property type="match status" value="2"/>
</dbReference>
<feature type="compositionally biased region" description="Basic residues" evidence="11">
    <location>
        <begin position="1"/>
        <end position="13"/>
    </location>
</feature>
<sequence>MSGRKTKHPSKIAKRAEFMLDQDEIMKAMLAAGKGKGRMISDSEDSAASSDGEDLGGESSDEGSVSSASSSSTKHSIAQKHGISSPTTLSSDDEGGSSSRSLPSGSKKREESPAISKSLSRVKLPPPSTSFKPKLPSSSIDPVTTTRTSFESLGLSKPLISALATINIRHPTEIQSACISPMMSGRDVIGGAKTGSGKTLAFALPIVERIARDPFGVWAVILTPTRELAYQLSEQFLVVGRPLGLTTITVVGGMDMLQQAKELETRPHVVVATPGRLCDLLRSDGMSTGKLSRVKTLVLDEADRLLTPTFAPDLAYLFAQMPTKRQTCLFTATVSEAIMNLAKRPPTSGKQPPFVYRVKSDTLTVTNLKQKYLFIPSQVRDPYLYHLLLNPPSDIDTALRASPIKVKSVSESRKRKSRPKDEDEAQEPTVHIPSTIIFTQRCATAHLLHLLLNSLDLPSVPLHSRLSQPQRLLSLSRFKAGEVPILVTTDVGSRGLDIPEVAMVINWDCPRRSDDYVHRVGRTARAGRGGVAVTIVTERDVELVKMIEDEIGVRMAELTLPEETVLEKLNQVSLARRMATMEMHDSGFGDRQATNKAKQIKRQRRDRKAFGQ</sequence>
<evidence type="ECO:0000256" key="9">
    <source>
        <dbReference type="PROSITE-ProRule" id="PRU00552"/>
    </source>
</evidence>
<feature type="region of interest" description="Disordered" evidence="11">
    <location>
        <begin position="408"/>
        <end position="428"/>
    </location>
</feature>
<organism evidence="15 16">
    <name type="scientific">Tremella mesenterica</name>
    <name type="common">Jelly fungus</name>
    <dbReference type="NCBI Taxonomy" id="5217"/>
    <lineage>
        <taxon>Eukaryota</taxon>
        <taxon>Fungi</taxon>
        <taxon>Dikarya</taxon>
        <taxon>Basidiomycota</taxon>
        <taxon>Agaricomycotina</taxon>
        <taxon>Tremellomycetes</taxon>
        <taxon>Tremellales</taxon>
        <taxon>Tremellaceae</taxon>
        <taxon>Tremella</taxon>
    </lineage>
</organism>
<dbReference type="InterPro" id="IPR050079">
    <property type="entry name" value="DEAD_box_RNA_helicase"/>
</dbReference>
<evidence type="ECO:0000259" key="14">
    <source>
        <dbReference type="PROSITE" id="PS51195"/>
    </source>
</evidence>
<dbReference type="CDD" id="cd17955">
    <property type="entry name" value="DEADc_DDX49"/>
    <property type="match status" value="1"/>
</dbReference>
<keyword evidence="7" id="KW-0694">RNA-binding</keyword>
<dbReference type="InterPro" id="IPR011545">
    <property type="entry name" value="DEAD/DEAH_box_helicase_dom"/>
</dbReference>
<dbReference type="GO" id="GO:0005524">
    <property type="term" value="F:ATP binding"/>
    <property type="evidence" value="ECO:0007669"/>
    <property type="project" value="UniProtKB-KW"/>
</dbReference>
<evidence type="ECO:0000256" key="7">
    <source>
        <dbReference type="ARBA" id="ARBA00022884"/>
    </source>
</evidence>
<evidence type="ECO:0000256" key="11">
    <source>
        <dbReference type="SAM" id="MobiDB-lite"/>
    </source>
</evidence>
<dbReference type="PROSITE" id="PS51194">
    <property type="entry name" value="HELICASE_CTER"/>
    <property type="match status" value="1"/>
</dbReference>
<comment type="similarity">
    <text evidence="10">Belongs to the DEAD box helicase family.</text>
</comment>
<dbReference type="FunCoup" id="A0A4Q1B8F6">
    <property type="interactions" value="353"/>
</dbReference>
<reference evidence="15 16" key="1">
    <citation type="submission" date="2016-06" db="EMBL/GenBank/DDBJ databases">
        <title>Evolution of pathogenesis and genome organization in the Tremellales.</title>
        <authorList>
            <person name="Cuomo C."/>
            <person name="Litvintseva A."/>
            <person name="Heitman J."/>
            <person name="Chen Y."/>
            <person name="Sun S."/>
            <person name="Springer D."/>
            <person name="Dromer F."/>
            <person name="Young S."/>
            <person name="Zeng Q."/>
            <person name="Chapman S."/>
            <person name="Gujja S."/>
            <person name="Saif S."/>
            <person name="Birren B."/>
        </authorList>
    </citation>
    <scope>NUCLEOTIDE SEQUENCE [LARGE SCALE GENOMIC DNA]</scope>
    <source>
        <strain evidence="15 16">ATCC 28783</strain>
    </source>
</reference>
<feature type="domain" description="Helicase C-terminal" evidence="13">
    <location>
        <begin position="424"/>
        <end position="566"/>
    </location>
</feature>
<evidence type="ECO:0000256" key="1">
    <source>
        <dbReference type="ARBA" id="ARBA00004123"/>
    </source>
</evidence>
<keyword evidence="3 10" id="KW-0547">Nucleotide-binding</keyword>
<feature type="domain" description="DEAD-box RNA helicase Q" evidence="14">
    <location>
        <begin position="148"/>
        <end position="176"/>
    </location>
</feature>
<proteinExistence type="inferred from homology"/>
<evidence type="ECO:0000256" key="4">
    <source>
        <dbReference type="ARBA" id="ARBA00022801"/>
    </source>
</evidence>
<keyword evidence="2" id="KW-0690">Ribosome biogenesis</keyword>
<dbReference type="AlphaFoldDB" id="A0A4Q1B8F6"/>
<dbReference type="PROSITE" id="PS00039">
    <property type="entry name" value="DEAD_ATP_HELICASE"/>
    <property type="match status" value="1"/>
</dbReference>
<keyword evidence="16" id="KW-1185">Reference proteome</keyword>
<dbReference type="InParanoid" id="A0A4Q1B8F6"/>
<feature type="region of interest" description="Disordered" evidence="11">
    <location>
        <begin position="1"/>
        <end position="143"/>
    </location>
</feature>
<dbReference type="GO" id="GO:0010467">
    <property type="term" value="P:gene expression"/>
    <property type="evidence" value="ECO:0007669"/>
    <property type="project" value="UniProtKB-ARBA"/>
</dbReference>
<dbReference type="EMBL" id="SDIL01000173">
    <property type="protein sequence ID" value="RXK34922.1"/>
    <property type="molecule type" value="Genomic_DNA"/>
</dbReference>
<keyword evidence="4 10" id="KW-0378">Hydrolase</keyword>
<dbReference type="InterPro" id="IPR000629">
    <property type="entry name" value="RNA-helicase_DEAD-box_CS"/>
</dbReference>
<keyword evidence="5 10" id="KW-0347">Helicase</keyword>
<evidence type="ECO:0000256" key="5">
    <source>
        <dbReference type="ARBA" id="ARBA00022806"/>
    </source>
</evidence>
<dbReference type="PANTHER" id="PTHR47959">
    <property type="entry name" value="ATP-DEPENDENT RNA HELICASE RHLE-RELATED"/>
    <property type="match status" value="1"/>
</dbReference>
<dbReference type="SUPFAM" id="SSF52540">
    <property type="entry name" value="P-loop containing nucleoside triphosphate hydrolases"/>
    <property type="match status" value="2"/>
</dbReference>